<name>A0ABW1IBM4_9PSEU</name>
<dbReference type="Proteomes" id="UP001596119">
    <property type="component" value="Unassembled WGS sequence"/>
</dbReference>
<sequence>MAGADGRSLRVSVGGRSAPRVLPRAVPAARYRLRRAVAAVALAVVSAAVVVGLGLVAGAAGEAHARAAVPSGTALVTVQPGESVWEVARRAPAVGTAGTDAVVERIAADNRLPVDAAPLPAGLVLRVPA</sequence>
<comment type="caution">
    <text evidence="3">The sequence shown here is derived from an EMBL/GenBank/DDBJ whole genome shotgun (WGS) entry which is preliminary data.</text>
</comment>
<evidence type="ECO:0000256" key="1">
    <source>
        <dbReference type="SAM" id="Phobius"/>
    </source>
</evidence>
<keyword evidence="4" id="KW-1185">Reference proteome</keyword>
<dbReference type="EMBL" id="JBHSQK010000060">
    <property type="protein sequence ID" value="MFC5950992.1"/>
    <property type="molecule type" value="Genomic_DNA"/>
</dbReference>
<evidence type="ECO:0000313" key="4">
    <source>
        <dbReference type="Proteomes" id="UP001596119"/>
    </source>
</evidence>
<dbReference type="Pfam" id="PF01476">
    <property type="entry name" value="LysM"/>
    <property type="match status" value="1"/>
</dbReference>
<dbReference type="RefSeq" id="WP_379568524.1">
    <property type="nucleotide sequence ID" value="NZ_JBHSQK010000060.1"/>
</dbReference>
<evidence type="ECO:0000259" key="2">
    <source>
        <dbReference type="Pfam" id="PF01476"/>
    </source>
</evidence>
<feature type="transmembrane region" description="Helical" evidence="1">
    <location>
        <begin position="36"/>
        <end position="60"/>
    </location>
</feature>
<dbReference type="Gene3D" id="3.10.350.10">
    <property type="entry name" value="LysM domain"/>
    <property type="match status" value="1"/>
</dbReference>
<gene>
    <name evidence="3" type="ORF">ACFQH9_22250</name>
</gene>
<feature type="domain" description="LysM" evidence="2">
    <location>
        <begin position="77"/>
        <end position="128"/>
    </location>
</feature>
<reference evidence="4" key="1">
    <citation type="journal article" date="2019" name="Int. J. Syst. Evol. Microbiol.">
        <title>The Global Catalogue of Microorganisms (GCM) 10K type strain sequencing project: providing services to taxonomists for standard genome sequencing and annotation.</title>
        <authorList>
            <consortium name="The Broad Institute Genomics Platform"/>
            <consortium name="The Broad Institute Genome Sequencing Center for Infectious Disease"/>
            <person name="Wu L."/>
            <person name="Ma J."/>
        </authorList>
    </citation>
    <scope>NUCLEOTIDE SEQUENCE [LARGE SCALE GENOMIC DNA]</scope>
    <source>
        <strain evidence="4">CGMCC 4.7397</strain>
    </source>
</reference>
<protein>
    <submittedName>
        <fullName evidence="3">LysM peptidoglycan-binding domain-containing protein</fullName>
    </submittedName>
</protein>
<dbReference type="InterPro" id="IPR036779">
    <property type="entry name" value="LysM_dom_sf"/>
</dbReference>
<keyword evidence="1" id="KW-1133">Transmembrane helix</keyword>
<evidence type="ECO:0000313" key="3">
    <source>
        <dbReference type="EMBL" id="MFC5950992.1"/>
    </source>
</evidence>
<dbReference type="InterPro" id="IPR018392">
    <property type="entry name" value="LysM"/>
</dbReference>
<organism evidence="3 4">
    <name type="scientific">Pseudonocardia lutea</name>
    <dbReference type="NCBI Taxonomy" id="2172015"/>
    <lineage>
        <taxon>Bacteria</taxon>
        <taxon>Bacillati</taxon>
        <taxon>Actinomycetota</taxon>
        <taxon>Actinomycetes</taxon>
        <taxon>Pseudonocardiales</taxon>
        <taxon>Pseudonocardiaceae</taxon>
        <taxon>Pseudonocardia</taxon>
    </lineage>
</organism>
<keyword evidence="1" id="KW-0472">Membrane</keyword>
<accession>A0ABW1IBM4</accession>
<keyword evidence="1" id="KW-0812">Transmembrane</keyword>
<proteinExistence type="predicted"/>